<dbReference type="EMBL" id="JBHMFI010000023">
    <property type="protein sequence ID" value="MFB9075618.1"/>
    <property type="molecule type" value="Genomic_DNA"/>
</dbReference>
<feature type="compositionally biased region" description="Basic and acidic residues" evidence="1">
    <location>
        <begin position="86"/>
        <end position="101"/>
    </location>
</feature>
<reference evidence="2 3" key="1">
    <citation type="submission" date="2024-09" db="EMBL/GenBank/DDBJ databases">
        <authorList>
            <person name="Sun Q."/>
            <person name="Mori K."/>
        </authorList>
    </citation>
    <scope>NUCLEOTIDE SEQUENCE [LARGE SCALE GENOMIC DNA]</scope>
    <source>
        <strain evidence="2 3">CCM 7609</strain>
    </source>
</reference>
<gene>
    <name evidence="2" type="ORF">ACFFX0_32430</name>
</gene>
<comment type="caution">
    <text evidence="2">The sequence shown here is derived from an EMBL/GenBank/DDBJ whole genome shotgun (WGS) entry which is preliminary data.</text>
</comment>
<feature type="compositionally biased region" description="Polar residues" evidence="1">
    <location>
        <begin position="52"/>
        <end position="63"/>
    </location>
</feature>
<evidence type="ECO:0000256" key="1">
    <source>
        <dbReference type="SAM" id="MobiDB-lite"/>
    </source>
</evidence>
<evidence type="ECO:0000313" key="2">
    <source>
        <dbReference type="EMBL" id="MFB9075618.1"/>
    </source>
</evidence>
<organism evidence="2 3">
    <name type="scientific">Citricoccus parietis</name>
    <dbReference type="NCBI Taxonomy" id="592307"/>
    <lineage>
        <taxon>Bacteria</taxon>
        <taxon>Bacillati</taxon>
        <taxon>Actinomycetota</taxon>
        <taxon>Actinomycetes</taxon>
        <taxon>Micrococcales</taxon>
        <taxon>Micrococcaceae</taxon>
        <taxon>Citricoccus</taxon>
    </lineage>
</organism>
<dbReference type="Proteomes" id="UP001589575">
    <property type="component" value="Unassembled WGS sequence"/>
</dbReference>
<protein>
    <submittedName>
        <fullName evidence="2">Uncharacterized protein</fullName>
    </submittedName>
</protein>
<keyword evidence="3" id="KW-1185">Reference proteome</keyword>
<sequence length="127" mass="14356">MMHLMQYLPCGPQYRWRDRPSTARQRACAGRKAVRLRGDAHRLERSAVQPRTGHTNDPQQDSGHQAVRELHGEVPVGMGPGRRRGLHDSCKVKGAPRGEIDYPCVPDDHPSLLRLPLRRTLRVGSRV</sequence>
<feature type="region of interest" description="Disordered" evidence="1">
    <location>
        <begin position="39"/>
        <end position="101"/>
    </location>
</feature>
<accession>A0ABV5G9K6</accession>
<proteinExistence type="predicted"/>
<name>A0ABV5G9K6_9MICC</name>
<evidence type="ECO:0000313" key="3">
    <source>
        <dbReference type="Proteomes" id="UP001589575"/>
    </source>
</evidence>